<dbReference type="AlphaFoldDB" id="A0A8X6MG04"/>
<evidence type="ECO:0000313" key="2">
    <source>
        <dbReference type="EMBL" id="GFS52974.1"/>
    </source>
</evidence>
<gene>
    <name evidence="2" type="primary">AVEN_82776_1</name>
    <name evidence="2" type="ORF">TNIN_260251</name>
</gene>
<feature type="coiled-coil region" evidence="1">
    <location>
        <begin position="78"/>
        <end position="126"/>
    </location>
</feature>
<evidence type="ECO:0000256" key="1">
    <source>
        <dbReference type="SAM" id="Coils"/>
    </source>
</evidence>
<evidence type="ECO:0000313" key="3">
    <source>
        <dbReference type="Proteomes" id="UP000886998"/>
    </source>
</evidence>
<keyword evidence="3" id="KW-1185">Reference proteome</keyword>
<name>A0A8X6MG04_9ARAC</name>
<dbReference type="Proteomes" id="UP000886998">
    <property type="component" value="Unassembled WGS sequence"/>
</dbReference>
<comment type="caution">
    <text evidence="2">The sequence shown here is derived from an EMBL/GenBank/DDBJ whole genome shotgun (WGS) entry which is preliminary data.</text>
</comment>
<organism evidence="2 3">
    <name type="scientific">Trichonephila inaurata madagascariensis</name>
    <dbReference type="NCBI Taxonomy" id="2747483"/>
    <lineage>
        <taxon>Eukaryota</taxon>
        <taxon>Metazoa</taxon>
        <taxon>Ecdysozoa</taxon>
        <taxon>Arthropoda</taxon>
        <taxon>Chelicerata</taxon>
        <taxon>Arachnida</taxon>
        <taxon>Araneae</taxon>
        <taxon>Araneomorphae</taxon>
        <taxon>Entelegynae</taxon>
        <taxon>Araneoidea</taxon>
        <taxon>Nephilidae</taxon>
        <taxon>Trichonephila</taxon>
        <taxon>Trichonephila inaurata</taxon>
    </lineage>
</organism>
<protein>
    <submittedName>
        <fullName evidence="2">Uncharacterized protein</fullName>
    </submittedName>
</protein>
<dbReference type="OrthoDB" id="6436219at2759"/>
<sequence length="317" mass="36645">MGRFKEILDSQPISMLVANSQIISDIPSTPELNHFLRPLAGEGFIVDKFDALLQDFDTVMNGYTKLGMQVEELDKIVNKKVKASIATVQKENERLKTDVQYVMDRLIILETNQNKLQQRILILEEKERANFLELENIIIELDKKAERSDSSLENKKFLNALQEKIVVLNETTSADLESMKNFLKNFASKLQEDLDQKISGFEMDIRLEPLAGRLKKQEKLLKEIFLKIRVLECQSMGPIEVKRYAHCEDGKRVKPLQKQMTQWNQSQLSFFGSDKLLEENIADQIEADVEKRLEEAIFRDSKYYLKGLNLQAKATKT</sequence>
<dbReference type="EMBL" id="BMAV01026746">
    <property type="protein sequence ID" value="GFS52974.1"/>
    <property type="molecule type" value="Genomic_DNA"/>
</dbReference>
<proteinExistence type="predicted"/>
<keyword evidence="1" id="KW-0175">Coiled coil</keyword>
<reference evidence="2" key="1">
    <citation type="submission" date="2020-08" db="EMBL/GenBank/DDBJ databases">
        <title>Multicomponent nature underlies the extraordinary mechanical properties of spider dragline silk.</title>
        <authorList>
            <person name="Kono N."/>
            <person name="Nakamura H."/>
            <person name="Mori M."/>
            <person name="Yoshida Y."/>
            <person name="Ohtoshi R."/>
            <person name="Malay A.D."/>
            <person name="Moran D.A.P."/>
            <person name="Tomita M."/>
            <person name="Numata K."/>
            <person name="Arakawa K."/>
        </authorList>
    </citation>
    <scope>NUCLEOTIDE SEQUENCE</scope>
</reference>
<accession>A0A8X6MG04</accession>